<dbReference type="Pfam" id="PF02563">
    <property type="entry name" value="Poly_export"/>
    <property type="match status" value="1"/>
</dbReference>
<feature type="domain" description="Soluble ligand binding" evidence="3">
    <location>
        <begin position="206"/>
        <end position="251"/>
    </location>
</feature>
<dbReference type="EMBL" id="MFGW01000233">
    <property type="protein sequence ID" value="OGF58692.1"/>
    <property type="molecule type" value="Genomic_DNA"/>
</dbReference>
<proteinExistence type="predicted"/>
<dbReference type="InterPro" id="IPR019554">
    <property type="entry name" value="Soluble_ligand-bd"/>
</dbReference>
<name>A0A1F5V5K0_9BACT</name>
<evidence type="ECO:0008006" key="6">
    <source>
        <dbReference type="Google" id="ProtNLM"/>
    </source>
</evidence>
<organism evidence="4 5">
    <name type="scientific">Candidatus Fischerbacteria bacterium RBG_13_37_8</name>
    <dbReference type="NCBI Taxonomy" id="1817863"/>
    <lineage>
        <taxon>Bacteria</taxon>
        <taxon>Candidatus Fischeribacteriota</taxon>
    </lineage>
</organism>
<dbReference type="PANTHER" id="PTHR33619:SF3">
    <property type="entry name" value="POLYSACCHARIDE EXPORT PROTEIN GFCE-RELATED"/>
    <property type="match status" value="1"/>
</dbReference>
<evidence type="ECO:0000256" key="1">
    <source>
        <dbReference type="ARBA" id="ARBA00022729"/>
    </source>
</evidence>
<dbReference type="Gene3D" id="3.10.560.10">
    <property type="entry name" value="Outer membrane lipoprotein wza domain like"/>
    <property type="match status" value="2"/>
</dbReference>
<dbReference type="Proteomes" id="UP000178943">
    <property type="component" value="Unassembled WGS sequence"/>
</dbReference>
<evidence type="ECO:0000313" key="4">
    <source>
        <dbReference type="EMBL" id="OGF58692.1"/>
    </source>
</evidence>
<feature type="domain" description="Soluble ligand binding" evidence="3">
    <location>
        <begin position="291"/>
        <end position="340"/>
    </location>
</feature>
<dbReference type="InterPro" id="IPR003715">
    <property type="entry name" value="Poly_export_N"/>
</dbReference>
<dbReference type="Pfam" id="PF10531">
    <property type="entry name" value="SLBB"/>
    <property type="match status" value="2"/>
</dbReference>
<evidence type="ECO:0000259" key="3">
    <source>
        <dbReference type="Pfam" id="PF10531"/>
    </source>
</evidence>
<comment type="caution">
    <text evidence="4">The sequence shown here is derived from an EMBL/GenBank/DDBJ whole genome shotgun (WGS) entry which is preliminary data.</text>
</comment>
<reference evidence="4 5" key="1">
    <citation type="journal article" date="2016" name="Nat. Commun.">
        <title>Thousands of microbial genomes shed light on interconnected biogeochemical processes in an aquifer system.</title>
        <authorList>
            <person name="Anantharaman K."/>
            <person name="Brown C.T."/>
            <person name="Hug L.A."/>
            <person name="Sharon I."/>
            <person name="Castelle C.J."/>
            <person name="Probst A.J."/>
            <person name="Thomas B.C."/>
            <person name="Singh A."/>
            <person name="Wilkins M.J."/>
            <person name="Karaoz U."/>
            <person name="Brodie E.L."/>
            <person name="Williams K.H."/>
            <person name="Hubbard S.S."/>
            <person name="Banfield J.F."/>
        </authorList>
    </citation>
    <scope>NUCLEOTIDE SEQUENCE [LARGE SCALE GENOMIC DNA]</scope>
</reference>
<dbReference type="AlphaFoldDB" id="A0A1F5V5K0"/>
<accession>A0A1F5V5K0</accession>
<dbReference type="InterPro" id="IPR049712">
    <property type="entry name" value="Poly_export"/>
</dbReference>
<evidence type="ECO:0000313" key="5">
    <source>
        <dbReference type="Proteomes" id="UP000178943"/>
    </source>
</evidence>
<gene>
    <name evidence="4" type="ORF">A2Y62_12895</name>
</gene>
<keyword evidence="1" id="KW-0732">Signal</keyword>
<dbReference type="STRING" id="1817863.A2Y62_12895"/>
<protein>
    <recommendedName>
        <fullName evidence="6">Soluble ligand binding domain-containing protein</fullName>
    </recommendedName>
</protein>
<sequence>MLTFGQDEQITISKLYGEVEGNGEYAIVIESDKDFDKIKEYYLEGQQYIVDFLNTTCSLSNVNLFDNSFIKELNIWQVQTERLSRVRLSINLKQGKRPKFQISQNTLKIIFGTTLPASSASSQEDDRGYIVGPGDILEITVFENSELSTLSIVPDNSNITIPLVGDVNVSNLTIQEVTDIVTKKLKEYVRFPIVTIKVTEYKSQWVNVVGEVKSPGKYYLKGKTYLLDIISEANGLTEKASSEIVISRKSPDSQEPERIVVRNEDLSVYEDNPSNILLQTGDTITIPAKKYFYIYGEIAHPGSFQLEEGMTILKALTQAGGFTKFASKKSIEILRTDENNKQQKIIVNIKDIEDRKSEDIEIKPEDIIRIPKSIF</sequence>
<feature type="domain" description="Polysaccharide export protein N-terminal" evidence="2">
    <location>
        <begin position="125"/>
        <end position="199"/>
    </location>
</feature>
<dbReference type="GO" id="GO:0015159">
    <property type="term" value="F:polysaccharide transmembrane transporter activity"/>
    <property type="evidence" value="ECO:0007669"/>
    <property type="project" value="InterPro"/>
</dbReference>
<evidence type="ECO:0000259" key="2">
    <source>
        <dbReference type="Pfam" id="PF02563"/>
    </source>
</evidence>
<dbReference type="Gene3D" id="3.30.1950.10">
    <property type="entry name" value="wza like domain"/>
    <property type="match status" value="1"/>
</dbReference>
<dbReference type="PANTHER" id="PTHR33619">
    <property type="entry name" value="POLYSACCHARIDE EXPORT PROTEIN GFCE-RELATED"/>
    <property type="match status" value="1"/>
</dbReference>